<dbReference type="Gene3D" id="3.60.20.10">
    <property type="entry name" value="Glutamine Phosphoribosylpyrophosphate, subunit 1, domain 1"/>
    <property type="match status" value="1"/>
</dbReference>
<dbReference type="NCBIfam" id="TIGR01536">
    <property type="entry name" value="asn_synth_AEB"/>
    <property type="match status" value="1"/>
</dbReference>
<dbReference type="Proteomes" id="UP000078090">
    <property type="component" value="Unassembled WGS sequence"/>
</dbReference>
<dbReference type="GO" id="GO:0004066">
    <property type="term" value="F:asparagine synthase (glutamine-hydrolyzing) activity"/>
    <property type="evidence" value="ECO:0007669"/>
    <property type="project" value="UniProtKB-EC"/>
</dbReference>
<dbReference type="GO" id="GO:0005829">
    <property type="term" value="C:cytosol"/>
    <property type="evidence" value="ECO:0007669"/>
    <property type="project" value="TreeGrafter"/>
</dbReference>
<keyword evidence="4" id="KW-0547">Nucleotide-binding</keyword>
<dbReference type="InterPro" id="IPR051786">
    <property type="entry name" value="ASN_synthetase/amidase"/>
</dbReference>
<evidence type="ECO:0000256" key="3">
    <source>
        <dbReference type="ARBA" id="ARBA00012737"/>
    </source>
</evidence>
<evidence type="ECO:0000256" key="4">
    <source>
        <dbReference type="ARBA" id="ARBA00022741"/>
    </source>
</evidence>
<dbReference type="SUPFAM" id="SSF56235">
    <property type="entry name" value="N-terminal nucleophile aminohydrolases (Ntn hydrolases)"/>
    <property type="match status" value="1"/>
</dbReference>
<evidence type="ECO:0000313" key="9">
    <source>
        <dbReference type="EMBL" id="OAI07100.1"/>
    </source>
</evidence>
<sequence>MQWNNGEWVISFNGEIYNFQELKLDLVAQGVQCHGRTDTEVLLAALATWGLDALSRLDGMFAFAAFHSPSGDLILARDPFGEKPLYYMELGGGAVAFASELQCLEEVPGFSGDVSADAMAELLMFQYIGAPRTIYQNIKKLAPGHLLVLKDGQESRLHRYFKFAPGAAGFSSASREQLADELEDILVRSLKRRLISDVPLGAFLSGGVDSSTVCALARRKLGVPLQTFSIGFEGAEDSEHELARLFSKHLGTEHRDQILVPSATDFLEHAGRYLDEPNGDSSCLPTYLLSKFARQHVTVALSGDGGDELFGGYGRYFETLNENSLRQGGYSNSVWTPGSAYYSGRILVFTPDRLGSLFGLLPQGASDHLDRLIGEIDTDKRSLLCRLRATDVENYMPGAVLPKVDRMSMQHSLEVRTPFLNVELAKFAERVPLDYLVEEGKGKLLLKDIAYRYLPREIIDMPKKGFGLPLNAQWGKSALVNSLQNALGPESKLGEWIGRERAQKFIDLQSTNAGFSIYQVWSVVMLEHWLRDRPAKLPQRDEVKAIHYVSGHGFDHPNANKLVRYFSWISSSTLLVSQPAKALDEISNIYDVLGWHAQLSIASVLSKIDPEGEGIDGGLLSDKPGSFEVSGDVFACPPDKALIEGLDQAGVSLFGKNLIVADWDGFVPTPFLIGQLREKRAAGLVVRNIHDRDAGQQYYKFRYFSLIGQLVNALFVRFYALAMWKLEDATAVDGTNRYETRCMSALSLKSTDELGAGYVLFEGFNQLPPITTPIEDIEAVGGGRYSIQNQIISFSKMGGRKWPWYFGFLPEYCVALSNRKLEGALPVSVCKLLDDSTGTFQESLEYLVSISNKKASPSDTTIASVVIYTHGLTSGGAERQWCNLAVGLKELGIKVTVVVDTLEGPAAHYLPLLQNADIAVIEIDKIGLKDTRIAIPADSQLFPLVDQIKSPIAEKVLRLTSVLKRLNPDAVAAQLDSTNIVGAVASLISGIDRVIISFRNYNPTNFSYLNIPWYLPAYRLLTQSNKIILTGNSTAGNMDYANWIGIDPARVLLLPNALDENEFIAPNPVEVEKIRHELGIISSEQIILGVFRLSEEKEPLTFVNVCQDVINRVPNTRVLLLGEGPMKLEIKARVNAIGLQDRFVLMGRRNDVPNFLALATLLLVTSRFEGTPNVVMEAQTVGLPVVGTKAGAIPDLVENGLTGFVAEIGDEKRLSDSCVSLLTDIQLRQAIVENLENSKLRFSKADKARLVLNYFRWIYKLG</sequence>
<dbReference type="EC" id="6.3.5.4" evidence="3"/>
<dbReference type="Gene3D" id="3.40.50.620">
    <property type="entry name" value="HUPs"/>
    <property type="match status" value="1"/>
</dbReference>
<gene>
    <name evidence="9" type="ORF">A1332_09495</name>
</gene>
<dbReference type="CDD" id="cd00712">
    <property type="entry name" value="AsnB"/>
    <property type="match status" value="1"/>
</dbReference>
<dbReference type="GO" id="GO:0016757">
    <property type="term" value="F:glycosyltransferase activity"/>
    <property type="evidence" value="ECO:0007669"/>
    <property type="project" value="InterPro"/>
</dbReference>
<proteinExistence type="inferred from homology"/>
<protein>
    <recommendedName>
        <fullName evidence="3">asparagine synthase (glutamine-hydrolyzing)</fullName>
        <ecNumber evidence="3">6.3.5.4</ecNumber>
    </recommendedName>
</protein>
<comment type="pathway">
    <text evidence="1">Amino-acid biosynthesis; L-asparagine biosynthesis; L-asparagine from L-aspartate (L-Gln route): step 1/1.</text>
</comment>
<dbReference type="InterPro" id="IPR017932">
    <property type="entry name" value="GATase_2_dom"/>
</dbReference>
<evidence type="ECO:0000256" key="2">
    <source>
        <dbReference type="ARBA" id="ARBA00005752"/>
    </source>
</evidence>
<dbReference type="PROSITE" id="PS51278">
    <property type="entry name" value="GATASE_TYPE_2"/>
    <property type="match status" value="1"/>
</dbReference>
<comment type="catalytic activity">
    <reaction evidence="7">
        <text>L-aspartate + L-glutamine + ATP + H2O = L-asparagine + L-glutamate + AMP + diphosphate + H(+)</text>
        <dbReference type="Rhea" id="RHEA:12228"/>
        <dbReference type="ChEBI" id="CHEBI:15377"/>
        <dbReference type="ChEBI" id="CHEBI:15378"/>
        <dbReference type="ChEBI" id="CHEBI:29985"/>
        <dbReference type="ChEBI" id="CHEBI:29991"/>
        <dbReference type="ChEBI" id="CHEBI:30616"/>
        <dbReference type="ChEBI" id="CHEBI:33019"/>
        <dbReference type="ChEBI" id="CHEBI:58048"/>
        <dbReference type="ChEBI" id="CHEBI:58359"/>
        <dbReference type="ChEBI" id="CHEBI:456215"/>
        <dbReference type="EC" id="6.3.5.4"/>
    </reaction>
</comment>
<dbReference type="InterPro" id="IPR014729">
    <property type="entry name" value="Rossmann-like_a/b/a_fold"/>
</dbReference>
<dbReference type="GO" id="GO:0005524">
    <property type="term" value="F:ATP binding"/>
    <property type="evidence" value="ECO:0007669"/>
    <property type="project" value="UniProtKB-KW"/>
</dbReference>
<dbReference type="Pfam" id="PF00733">
    <property type="entry name" value="Asn_synthase"/>
    <property type="match status" value="1"/>
</dbReference>
<dbReference type="PANTHER" id="PTHR43284:SF1">
    <property type="entry name" value="ASPARAGINE SYNTHETASE"/>
    <property type="match status" value="1"/>
</dbReference>
<dbReference type="InterPro" id="IPR029055">
    <property type="entry name" value="Ntn_hydrolases_N"/>
</dbReference>
<dbReference type="EMBL" id="LUUG01000052">
    <property type="protein sequence ID" value="OAI07100.1"/>
    <property type="molecule type" value="Genomic_DNA"/>
</dbReference>
<dbReference type="Pfam" id="PF13537">
    <property type="entry name" value="GATase_7"/>
    <property type="match status" value="1"/>
</dbReference>
<dbReference type="SUPFAM" id="SSF52402">
    <property type="entry name" value="Adenine nucleotide alpha hydrolases-like"/>
    <property type="match status" value="1"/>
</dbReference>
<evidence type="ECO:0000256" key="6">
    <source>
        <dbReference type="ARBA" id="ARBA00022962"/>
    </source>
</evidence>
<dbReference type="AlphaFoldDB" id="A0A177MQB3"/>
<dbReference type="PANTHER" id="PTHR43284">
    <property type="entry name" value="ASPARAGINE SYNTHETASE (GLUTAMINE-HYDROLYZING)"/>
    <property type="match status" value="1"/>
</dbReference>
<dbReference type="GO" id="GO:0006529">
    <property type="term" value="P:asparagine biosynthetic process"/>
    <property type="evidence" value="ECO:0007669"/>
    <property type="project" value="InterPro"/>
</dbReference>
<name>A0A177MQB3_METMH</name>
<dbReference type="InterPro" id="IPR006426">
    <property type="entry name" value="Asn_synth_AEB"/>
</dbReference>
<dbReference type="Gene3D" id="3.40.50.2000">
    <property type="entry name" value="Glycogen Phosphorylase B"/>
    <property type="match status" value="2"/>
</dbReference>
<comment type="caution">
    <text evidence="9">The sequence shown here is derived from an EMBL/GenBank/DDBJ whole genome shotgun (WGS) entry which is preliminary data.</text>
</comment>
<keyword evidence="6" id="KW-0315">Glutamine amidotransferase</keyword>
<evidence type="ECO:0000313" key="10">
    <source>
        <dbReference type="Proteomes" id="UP000078090"/>
    </source>
</evidence>
<reference evidence="9 10" key="1">
    <citation type="submission" date="2016-03" db="EMBL/GenBank/DDBJ databases">
        <authorList>
            <person name="Ploux O."/>
        </authorList>
    </citation>
    <scope>NUCLEOTIDE SEQUENCE [LARGE SCALE GENOMIC DNA]</scope>
    <source>
        <strain evidence="9 10">R-45363</strain>
    </source>
</reference>
<evidence type="ECO:0000256" key="1">
    <source>
        <dbReference type="ARBA" id="ARBA00005187"/>
    </source>
</evidence>
<dbReference type="CDD" id="cd03811">
    <property type="entry name" value="GT4_GT28_WabH-like"/>
    <property type="match status" value="1"/>
</dbReference>
<evidence type="ECO:0000259" key="8">
    <source>
        <dbReference type="PROSITE" id="PS51278"/>
    </source>
</evidence>
<dbReference type="CDD" id="cd01991">
    <property type="entry name" value="Asn_synthase_B_C"/>
    <property type="match status" value="1"/>
</dbReference>
<keyword evidence="5" id="KW-0067">ATP-binding</keyword>
<evidence type="ECO:0000256" key="7">
    <source>
        <dbReference type="ARBA" id="ARBA00048741"/>
    </source>
</evidence>
<dbReference type="Pfam" id="PF13439">
    <property type="entry name" value="Glyco_transf_4"/>
    <property type="match status" value="1"/>
</dbReference>
<dbReference type="InterPro" id="IPR028098">
    <property type="entry name" value="Glyco_trans_4-like_N"/>
</dbReference>
<comment type="similarity">
    <text evidence="2">Belongs to the asparagine synthetase family.</text>
</comment>
<feature type="domain" description="Glutamine amidotransferase type-2" evidence="8">
    <location>
        <begin position="1"/>
        <end position="152"/>
    </location>
</feature>
<dbReference type="Pfam" id="PF00534">
    <property type="entry name" value="Glycos_transf_1"/>
    <property type="match status" value="1"/>
</dbReference>
<accession>A0A177MQB3</accession>
<dbReference type="InterPro" id="IPR001296">
    <property type="entry name" value="Glyco_trans_1"/>
</dbReference>
<dbReference type="SUPFAM" id="SSF53756">
    <property type="entry name" value="UDP-Glycosyltransferase/glycogen phosphorylase"/>
    <property type="match status" value="1"/>
</dbReference>
<evidence type="ECO:0000256" key="5">
    <source>
        <dbReference type="ARBA" id="ARBA00022840"/>
    </source>
</evidence>
<organism evidence="9 10">
    <name type="scientific">Methylomonas methanica</name>
    <dbReference type="NCBI Taxonomy" id="421"/>
    <lineage>
        <taxon>Bacteria</taxon>
        <taxon>Pseudomonadati</taxon>
        <taxon>Pseudomonadota</taxon>
        <taxon>Gammaproteobacteria</taxon>
        <taxon>Methylococcales</taxon>
        <taxon>Methylococcaceae</taxon>
        <taxon>Methylomonas</taxon>
    </lineage>
</organism>
<dbReference type="InterPro" id="IPR033738">
    <property type="entry name" value="AsnB_N"/>
</dbReference>
<dbReference type="InterPro" id="IPR001962">
    <property type="entry name" value="Asn_synthase"/>
</dbReference>